<reference evidence="2 3" key="1">
    <citation type="submission" date="2020-02" db="EMBL/GenBank/DDBJ databases">
        <authorList>
            <person name="Ma Q."/>
            <person name="Huang Y."/>
            <person name="Song X."/>
            <person name="Pei D."/>
        </authorList>
    </citation>
    <scope>NUCLEOTIDE SEQUENCE [LARGE SCALE GENOMIC DNA]</scope>
    <source>
        <strain evidence="2">Sxm20200214</strain>
        <tissue evidence="2">Leaf</tissue>
    </source>
</reference>
<dbReference type="InterPro" id="IPR050232">
    <property type="entry name" value="FBL13/AtMIF1-like"/>
</dbReference>
<dbReference type="Proteomes" id="UP000886595">
    <property type="component" value="Unassembled WGS sequence"/>
</dbReference>
<dbReference type="Gene3D" id="3.80.10.10">
    <property type="entry name" value="Ribonuclease Inhibitor"/>
    <property type="match status" value="1"/>
</dbReference>
<dbReference type="EMBL" id="JAAMPC010000007">
    <property type="protein sequence ID" value="KAG2304888.1"/>
    <property type="molecule type" value="Genomic_DNA"/>
</dbReference>
<dbReference type="AlphaFoldDB" id="A0A8X7SEN4"/>
<name>A0A8X7SEN4_BRACI</name>
<accession>A0A8X7SEN4</accession>
<dbReference type="SUPFAM" id="SSF52047">
    <property type="entry name" value="RNI-like"/>
    <property type="match status" value="1"/>
</dbReference>
<dbReference type="PANTHER" id="PTHR31900">
    <property type="entry name" value="F-BOX/RNI SUPERFAMILY PROTEIN-RELATED"/>
    <property type="match status" value="1"/>
</dbReference>
<evidence type="ECO:0000256" key="1">
    <source>
        <dbReference type="SAM" id="Phobius"/>
    </source>
</evidence>
<organism evidence="2 3">
    <name type="scientific">Brassica carinata</name>
    <name type="common">Ethiopian mustard</name>
    <name type="synonym">Abyssinian cabbage</name>
    <dbReference type="NCBI Taxonomy" id="52824"/>
    <lineage>
        <taxon>Eukaryota</taxon>
        <taxon>Viridiplantae</taxon>
        <taxon>Streptophyta</taxon>
        <taxon>Embryophyta</taxon>
        <taxon>Tracheophyta</taxon>
        <taxon>Spermatophyta</taxon>
        <taxon>Magnoliopsida</taxon>
        <taxon>eudicotyledons</taxon>
        <taxon>Gunneridae</taxon>
        <taxon>Pentapetalae</taxon>
        <taxon>rosids</taxon>
        <taxon>malvids</taxon>
        <taxon>Brassicales</taxon>
        <taxon>Brassicaceae</taxon>
        <taxon>Brassiceae</taxon>
        <taxon>Brassica</taxon>
    </lineage>
</organism>
<keyword evidence="1" id="KW-0472">Membrane</keyword>
<keyword evidence="1" id="KW-1133">Transmembrane helix</keyword>
<feature type="transmembrane region" description="Helical" evidence="1">
    <location>
        <begin position="258"/>
        <end position="275"/>
    </location>
</feature>
<keyword evidence="1" id="KW-0812">Transmembrane</keyword>
<protein>
    <recommendedName>
        <fullName evidence="4">FBD domain-containing protein</fullName>
    </recommendedName>
</protein>
<gene>
    <name evidence="2" type="ORF">Bca52824_033539</name>
</gene>
<evidence type="ECO:0000313" key="2">
    <source>
        <dbReference type="EMBL" id="KAG2304888.1"/>
    </source>
</evidence>
<dbReference type="OrthoDB" id="612216at2759"/>
<proteinExistence type="predicted"/>
<evidence type="ECO:0000313" key="3">
    <source>
        <dbReference type="Proteomes" id="UP000886595"/>
    </source>
</evidence>
<comment type="caution">
    <text evidence="2">The sequence shown here is derived from an EMBL/GenBank/DDBJ whole genome shotgun (WGS) entry which is preliminary data.</text>
</comment>
<dbReference type="InterPro" id="IPR032675">
    <property type="entry name" value="LRR_dom_sf"/>
</dbReference>
<evidence type="ECO:0008006" key="4">
    <source>
        <dbReference type="Google" id="ProtNLM"/>
    </source>
</evidence>
<sequence length="335" mass="38338">MFALFIRSITSVDILHLKLNPGFSGTDINPLVNDAVARSLRELRIDMLYISFELPESLYFYPQLETLILEKLSLVDIPSNVSLIGVKKLKLLSVRFSSDESVIKLLGICPLLEDLVVRRSLYTKVMIFTIDVPTLKTLYIDDTYGKSRPEGVHGFVINAPSLRCFNIKGSFSNYLQFDNVFFHNEDGDVDLLKEIIGDPIFDVYEDTDKSFDECVDNNPTSDVVEKENDINFTNIQEMDPTLIDCVHVIGKFGMIDDTYLNVVVVTIIVFFEFFVQMEELKRSVRNHQILTKAVICSTSIQNVFLKVPCLTEMRNQSLSKTEVARTRQEFRMLEI</sequence>
<dbReference type="PANTHER" id="PTHR31900:SF34">
    <property type="entry name" value="EMB|CAB62440.1-RELATED"/>
    <property type="match status" value="1"/>
</dbReference>
<keyword evidence="3" id="KW-1185">Reference proteome</keyword>